<evidence type="ECO:0000259" key="8">
    <source>
        <dbReference type="Pfam" id="PF02687"/>
    </source>
</evidence>
<keyword evidence="2" id="KW-1003">Cell membrane</keyword>
<reference evidence="10" key="1">
    <citation type="submission" date="2020-09" db="EMBL/GenBank/DDBJ databases">
        <title>Novel species of Mucilaginibacter isolated from a glacier on the Tibetan Plateau.</title>
        <authorList>
            <person name="Liu Q."/>
            <person name="Xin Y.-H."/>
        </authorList>
    </citation>
    <scope>NUCLEOTIDE SEQUENCE</scope>
    <source>
        <strain evidence="10">ZB1P21</strain>
    </source>
</reference>
<dbReference type="Pfam" id="PF02687">
    <property type="entry name" value="FtsX"/>
    <property type="match status" value="2"/>
</dbReference>
<feature type="transmembrane region" description="Helical" evidence="7">
    <location>
        <begin position="21"/>
        <end position="42"/>
    </location>
</feature>
<dbReference type="RefSeq" id="WP_191163969.1">
    <property type="nucleotide sequence ID" value="NZ_JACWMX010000005.1"/>
</dbReference>
<evidence type="ECO:0000313" key="11">
    <source>
        <dbReference type="Proteomes" id="UP000619078"/>
    </source>
</evidence>
<feature type="transmembrane region" description="Helical" evidence="7">
    <location>
        <begin position="427"/>
        <end position="451"/>
    </location>
</feature>
<feature type="domain" description="ABC3 transporter permease C-terminal" evidence="8">
    <location>
        <begin position="678"/>
        <end position="790"/>
    </location>
</feature>
<evidence type="ECO:0000256" key="5">
    <source>
        <dbReference type="ARBA" id="ARBA00023136"/>
    </source>
</evidence>
<feature type="transmembrane region" description="Helical" evidence="7">
    <location>
        <begin position="382"/>
        <end position="406"/>
    </location>
</feature>
<dbReference type="GO" id="GO:0005886">
    <property type="term" value="C:plasma membrane"/>
    <property type="evidence" value="ECO:0007669"/>
    <property type="project" value="UniProtKB-SubCell"/>
</dbReference>
<dbReference type="PANTHER" id="PTHR30572">
    <property type="entry name" value="MEMBRANE COMPONENT OF TRANSPORTER-RELATED"/>
    <property type="match status" value="1"/>
</dbReference>
<comment type="similarity">
    <text evidence="6">Belongs to the ABC-4 integral membrane protein family.</text>
</comment>
<accession>A0A926NSJ5</accession>
<evidence type="ECO:0000256" key="2">
    <source>
        <dbReference type="ARBA" id="ARBA00022475"/>
    </source>
</evidence>
<evidence type="ECO:0000256" key="3">
    <source>
        <dbReference type="ARBA" id="ARBA00022692"/>
    </source>
</evidence>
<dbReference type="GO" id="GO:0022857">
    <property type="term" value="F:transmembrane transporter activity"/>
    <property type="evidence" value="ECO:0007669"/>
    <property type="project" value="TreeGrafter"/>
</dbReference>
<keyword evidence="3 7" id="KW-0812">Transmembrane</keyword>
<evidence type="ECO:0000256" key="1">
    <source>
        <dbReference type="ARBA" id="ARBA00004651"/>
    </source>
</evidence>
<name>A0A926NSJ5_9SPHI</name>
<dbReference type="EMBL" id="JACWMX010000005">
    <property type="protein sequence ID" value="MBD1394232.1"/>
    <property type="molecule type" value="Genomic_DNA"/>
</dbReference>
<comment type="caution">
    <text evidence="10">The sequence shown here is derived from an EMBL/GenBank/DDBJ whole genome shotgun (WGS) entry which is preliminary data.</text>
</comment>
<evidence type="ECO:0000256" key="6">
    <source>
        <dbReference type="ARBA" id="ARBA00038076"/>
    </source>
</evidence>
<feature type="transmembrane region" description="Helical" evidence="7">
    <location>
        <begin position="675"/>
        <end position="698"/>
    </location>
</feature>
<comment type="subcellular location">
    <subcellularLocation>
        <location evidence="1">Cell membrane</location>
        <topology evidence="1">Multi-pass membrane protein</topology>
    </subcellularLocation>
</comment>
<keyword evidence="4 7" id="KW-1133">Transmembrane helix</keyword>
<feature type="domain" description="MacB-like periplasmic core" evidence="9">
    <location>
        <begin position="20"/>
        <end position="242"/>
    </location>
</feature>
<keyword evidence="5 7" id="KW-0472">Membrane</keyword>
<dbReference type="Proteomes" id="UP000619078">
    <property type="component" value="Unassembled WGS sequence"/>
</dbReference>
<sequence length="798" mass="89257">MIKNYLKVAWRNLAKNKAHTFINVTGLSVGMAVSILIGLWIWDELSYDKYHQNYDRVVQVMQHQTINGETSTQTAMPIPLGNMLRSDYKNDFKYVTLSSWTFGHIVTYGDKKLLTQGNYMQPEAPDMLSLKMLKGTRSGLNDPSSIMLSATLAKSLFGNTDPLFKVIKLNNKNDVKVTGVYEDMPRNTTFHDVSLIAPWALYLANEDWLKRASVSWGNNSFQVFAMLNPNADINKVNARIRDLKLKNIALQGDKVGESFHPQVFLHPMAKWHLYSEFKQGINTGGGIQFVWMFGIIGIFVLMLACINFMNLSTARSEKRAKEVGIRKTVGSLRSQIILQFFSESLMITIFAFVISIALVALTLPWFNQVAGKEMSILWANPIFWIMGIAFSILTGIIAGSYPAFYLSSFQPVKVLKGTFKAGRFAALPRRILVVLQFTVSVTLIIGTIIVFRQVQFTKNRAVGYERTGLLEVHLKTDDIHKNFSAVRNDLLQSGSIVEMAESGSPLTNVYSNNSGYDWKGKLPGLQDDFAYVPVGPEFGKTAGWKIIAGRDFEKGNKADSSAVILNAASVKFMGFKNPVGEIIMNDKDKMHVIGVVEDMVMSSPYEPVKTTLFVAQSGSTGIIDVRLNPKKSTREALAKVESVFKKYDPGSPFDYKFSDDEYNKKFATEERVGKLAGFFTILAIFISCMGLFGMASFMAEQRIKEIGVRKVLGASVFSLWRLMSTDFVLLVGISLLVAIPTAYYFMHGWLQNYKYRADLSWWIFALTGIAAIGITLLTVSYQSIKAALTNPVKSLKTE</sequence>
<dbReference type="PANTHER" id="PTHR30572:SF4">
    <property type="entry name" value="ABC TRANSPORTER PERMEASE YTRF"/>
    <property type="match status" value="1"/>
</dbReference>
<organism evidence="10 11">
    <name type="scientific">Mucilaginibacter glaciei</name>
    <dbReference type="NCBI Taxonomy" id="2772109"/>
    <lineage>
        <taxon>Bacteria</taxon>
        <taxon>Pseudomonadati</taxon>
        <taxon>Bacteroidota</taxon>
        <taxon>Sphingobacteriia</taxon>
        <taxon>Sphingobacteriales</taxon>
        <taxon>Sphingobacteriaceae</taxon>
        <taxon>Mucilaginibacter</taxon>
    </lineage>
</organism>
<keyword evidence="11" id="KW-1185">Reference proteome</keyword>
<dbReference type="InterPro" id="IPR050250">
    <property type="entry name" value="Macrolide_Exporter_MacB"/>
</dbReference>
<dbReference type="InterPro" id="IPR025857">
    <property type="entry name" value="MacB_PCD"/>
</dbReference>
<feature type="transmembrane region" description="Helical" evidence="7">
    <location>
        <begin position="289"/>
        <end position="311"/>
    </location>
</feature>
<feature type="transmembrane region" description="Helical" evidence="7">
    <location>
        <begin position="759"/>
        <end position="779"/>
    </location>
</feature>
<dbReference type="InterPro" id="IPR003838">
    <property type="entry name" value="ABC3_permease_C"/>
</dbReference>
<dbReference type="AlphaFoldDB" id="A0A926NSJ5"/>
<proteinExistence type="inferred from homology"/>
<feature type="transmembrane region" description="Helical" evidence="7">
    <location>
        <begin position="719"/>
        <end position="739"/>
    </location>
</feature>
<gene>
    <name evidence="10" type="ORF">IDJ76_14075</name>
</gene>
<feature type="transmembrane region" description="Helical" evidence="7">
    <location>
        <begin position="336"/>
        <end position="362"/>
    </location>
</feature>
<evidence type="ECO:0000313" key="10">
    <source>
        <dbReference type="EMBL" id="MBD1394232.1"/>
    </source>
</evidence>
<protein>
    <submittedName>
        <fullName evidence="10">ABC transporter permease</fullName>
    </submittedName>
</protein>
<evidence type="ECO:0000256" key="7">
    <source>
        <dbReference type="SAM" id="Phobius"/>
    </source>
</evidence>
<evidence type="ECO:0000256" key="4">
    <source>
        <dbReference type="ARBA" id="ARBA00022989"/>
    </source>
</evidence>
<evidence type="ECO:0000259" key="9">
    <source>
        <dbReference type="Pfam" id="PF12704"/>
    </source>
</evidence>
<feature type="domain" description="ABC3 transporter permease C-terminal" evidence="8">
    <location>
        <begin position="295"/>
        <end position="411"/>
    </location>
</feature>
<dbReference type="Pfam" id="PF12704">
    <property type="entry name" value="MacB_PCD"/>
    <property type="match status" value="1"/>
</dbReference>